<gene>
    <name evidence="3" type="ORF">NP075_16790</name>
</gene>
<proteinExistence type="predicted"/>
<evidence type="ECO:0000256" key="2">
    <source>
        <dbReference type="SAM" id="Phobius"/>
    </source>
</evidence>
<feature type="transmembrane region" description="Helical" evidence="2">
    <location>
        <begin position="201"/>
        <end position="226"/>
    </location>
</feature>
<dbReference type="RefSeq" id="WP_227565787.1">
    <property type="nucleotide sequence ID" value="NZ_CP101989.1"/>
</dbReference>
<organism evidence="3 4">
    <name type="scientific">Cellulomonas wangsupingiae</name>
    <dbReference type="NCBI Taxonomy" id="2968085"/>
    <lineage>
        <taxon>Bacteria</taxon>
        <taxon>Bacillati</taxon>
        <taxon>Actinomycetota</taxon>
        <taxon>Actinomycetes</taxon>
        <taxon>Micrococcales</taxon>
        <taxon>Cellulomonadaceae</taxon>
        <taxon>Cellulomonas</taxon>
    </lineage>
</organism>
<feature type="transmembrane region" description="Helical" evidence="2">
    <location>
        <begin position="361"/>
        <end position="378"/>
    </location>
</feature>
<evidence type="ECO:0008006" key="5">
    <source>
        <dbReference type="Google" id="ProtNLM"/>
    </source>
</evidence>
<keyword evidence="2" id="KW-0472">Membrane</keyword>
<feature type="transmembrane region" description="Helical" evidence="2">
    <location>
        <begin position="166"/>
        <end position="189"/>
    </location>
</feature>
<reference evidence="3 4" key="1">
    <citation type="submission" date="2022-07" db="EMBL/GenBank/DDBJ databases">
        <title>Novel species in genus cellulomonas.</title>
        <authorList>
            <person name="Ye L."/>
        </authorList>
    </citation>
    <scope>NUCLEOTIDE SEQUENCE [LARGE SCALE GENOMIC DNA]</scope>
    <source>
        <strain evidence="4">zg-Y908</strain>
    </source>
</reference>
<accession>A0ABY5K4Q8</accession>
<feature type="region of interest" description="Disordered" evidence="1">
    <location>
        <begin position="415"/>
        <end position="443"/>
    </location>
</feature>
<keyword evidence="2" id="KW-1133">Transmembrane helix</keyword>
<name>A0ABY5K4Q8_9CELL</name>
<feature type="transmembrane region" description="Helical" evidence="2">
    <location>
        <begin position="337"/>
        <end position="354"/>
    </location>
</feature>
<feature type="transmembrane region" description="Helical" evidence="2">
    <location>
        <begin position="314"/>
        <end position="331"/>
    </location>
</feature>
<evidence type="ECO:0000313" key="4">
    <source>
        <dbReference type="Proteomes" id="UP001317322"/>
    </source>
</evidence>
<keyword evidence="4" id="KW-1185">Reference proteome</keyword>
<feature type="transmembrane region" description="Helical" evidence="2">
    <location>
        <begin position="21"/>
        <end position="39"/>
    </location>
</feature>
<feature type="compositionally biased region" description="Low complexity" evidence="1">
    <location>
        <begin position="417"/>
        <end position="432"/>
    </location>
</feature>
<feature type="transmembrane region" description="Helical" evidence="2">
    <location>
        <begin position="277"/>
        <end position="294"/>
    </location>
</feature>
<evidence type="ECO:0000313" key="3">
    <source>
        <dbReference type="EMBL" id="UUI64749.1"/>
    </source>
</evidence>
<sequence length="443" mass="47031">MTASPGAPAPAARLQGSARDARVWLLFVVVHAWQTYLALGPQAPAYTDVDLYRWWVQTGLDFGQWPVLDGPWVYPAGALLPILVPAVVSTTSTAAYVAGWCAFVTLLDAVAVALLMRHRAGHAAAVWWLAFLLLLGPAAMGRLDGVVAPITIAALLVALTHPRTSALLVTVGAWIKIAPGAAVIPLLMASRRPWRDVVEPAVLVCAIVVGTVVALGGGGHLLSFILTQEARDLQIESVAATPWIVAAMWTPTILREYDTQIFTYEVHGPGTRATADALGALLPLAVLAAAALLWWCRRRAGERFWSDDALRSDFVVRGTFVLTLLLIITNKVGSPQFISWLAPAVAVGIALGAARWRGTAVLLLAVAAATQAIYPWWYAQMVNAELPMTLVLVGRNVAVIVLLVMAVRHLVRPAAPPSAAGDDPAADEASGAVRGEPGEEVRA</sequence>
<keyword evidence="2" id="KW-0812">Transmembrane</keyword>
<dbReference type="EMBL" id="CP101989">
    <property type="protein sequence ID" value="UUI64749.1"/>
    <property type="molecule type" value="Genomic_DNA"/>
</dbReference>
<dbReference type="Proteomes" id="UP001317322">
    <property type="component" value="Chromosome"/>
</dbReference>
<evidence type="ECO:0000256" key="1">
    <source>
        <dbReference type="SAM" id="MobiDB-lite"/>
    </source>
</evidence>
<feature type="transmembrane region" description="Helical" evidence="2">
    <location>
        <begin position="390"/>
        <end position="411"/>
    </location>
</feature>
<feature type="transmembrane region" description="Helical" evidence="2">
    <location>
        <begin position="143"/>
        <end position="160"/>
    </location>
</feature>
<feature type="transmembrane region" description="Helical" evidence="2">
    <location>
        <begin position="72"/>
        <end position="88"/>
    </location>
</feature>
<protein>
    <recommendedName>
        <fullName evidence="5">DUF2029 domain-containing protein</fullName>
    </recommendedName>
</protein>
<feature type="transmembrane region" description="Helical" evidence="2">
    <location>
        <begin position="95"/>
        <end position="114"/>
    </location>
</feature>